<organism evidence="2 3">
    <name type="scientific">Candidatus Fonsibacter lacus</name>
    <dbReference type="NCBI Taxonomy" id="2576439"/>
    <lineage>
        <taxon>Bacteria</taxon>
        <taxon>Pseudomonadati</taxon>
        <taxon>Pseudomonadota</taxon>
        <taxon>Alphaproteobacteria</taxon>
        <taxon>Candidatus Pelagibacterales</taxon>
        <taxon>Candidatus Pelagibacterales incertae sedis</taxon>
        <taxon>Candidatus Fonsibacter</taxon>
    </lineage>
</organism>
<proteinExistence type="predicted"/>
<protein>
    <submittedName>
        <fullName evidence="2">Uncharacterized protein</fullName>
    </submittedName>
</protein>
<sequence>MQKIKKYWYIAPILLLVWYFYPRDYLKNCVSDFKDKQTFYKNEFANQYGLITCAKIKKEDLSTFNLLKGRVFSKTTAFKKYLPR</sequence>
<dbReference type="AlphaFoldDB" id="A0A845S9G3"/>
<comment type="caution">
    <text evidence="2">The sequence shown here is derived from an EMBL/GenBank/DDBJ whole genome shotgun (WGS) entry which is preliminary data.</text>
</comment>
<evidence type="ECO:0000313" key="2">
    <source>
        <dbReference type="EMBL" id="NCU62634.1"/>
    </source>
</evidence>
<dbReference type="Proteomes" id="UP000572953">
    <property type="component" value="Unassembled WGS sequence"/>
</dbReference>
<feature type="transmembrane region" description="Helical" evidence="1">
    <location>
        <begin position="7"/>
        <end position="22"/>
    </location>
</feature>
<keyword evidence="1" id="KW-0472">Membrane</keyword>
<accession>A0A845S9G3</accession>
<name>A0A845S9G3_9PROT</name>
<gene>
    <name evidence="2" type="ORF">EBV78_00845</name>
</gene>
<dbReference type="EMBL" id="RGGN01000015">
    <property type="protein sequence ID" value="NCU62634.1"/>
    <property type="molecule type" value="Genomic_DNA"/>
</dbReference>
<keyword evidence="1" id="KW-1133">Transmembrane helix</keyword>
<keyword evidence="1" id="KW-0812">Transmembrane</keyword>
<reference evidence="2 3" key="1">
    <citation type="submission" date="2018-10" db="EMBL/GenBank/DDBJ databases">
        <title>Iterative Subtractive Binning of Freshwater Chronoseries Metagenomes Recovers Nearly Complete Genomes from over Four Hundred Novel Species.</title>
        <authorList>
            <person name="Rodriguez-R L.M."/>
            <person name="Tsementzi D."/>
            <person name="Luo C."/>
            <person name="Konstantinidis K.T."/>
        </authorList>
    </citation>
    <scope>NUCLEOTIDE SEQUENCE [LARGE SCALE GENOMIC DNA]</scope>
    <source>
        <strain evidence="2">WB7_2B_003</strain>
    </source>
</reference>
<evidence type="ECO:0000256" key="1">
    <source>
        <dbReference type="SAM" id="Phobius"/>
    </source>
</evidence>
<evidence type="ECO:0000313" key="3">
    <source>
        <dbReference type="Proteomes" id="UP000572953"/>
    </source>
</evidence>